<feature type="compositionally biased region" description="Basic and acidic residues" evidence="1">
    <location>
        <begin position="23"/>
        <end position="36"/>
    </location>
</feature>
<evidence type="ECO:0000313" key="3">
    <source>
        <dbReference type="Proteomes" id="UP001210925"/>
    </source>
</evidence>
<proteinExistence type="predicted"/>
<feature type="region of interest" description="Disordered" evidence="1">
    <location>
        <begin position="23"/>
        <end position="107"/>
    </location>
</feature>
<organism evidence="2 3">
    <name type="scientific">Boothiomyces macroporosus</name>
    <dbReference type="NCBI Taxonomy" id="261099"/>
    <lineage>
        <taxon>Eukaryota</taxon>
        <taxon>Fungi</taxon>
        <taxon>Fungi incertae sedis</taxon>
        <taxon>Chytridiomycota</taxon>
        <taxon>Chytridiomycota incertae sedis</taxon>
        <taxon>Chytridiomycetes</taxon>
        <taxon>Rhizophydiales</taxon>
        <taxon>Terramycetaceae</taxon>
        <taxon>Boothiomyces</taxon>
    </lineage>
</organism>
<feature type="region of interest" description="Disordered" evidence="1">
    <location>
        <begin position="698"/>
        <end position="812"/>
    </location>
</feature>
<feature type="compositionally biased region" description="Polar residues" evidence="1">
    <location>
        <begin position="785"/>
        <end position="795"/>
    </location>
</feature>
<name>A0AAD5UAH6_9FUNG</name>
<feature type="region of interest" description="Disordered" evidence="1">
    <location>
        <begin position="1175"/>
        <end position="1200"/>
    </location>
</feature>
<gene>
    <name evidence="2" type="ORF">HK103_001775</name>
</gene>
<accession>A0AAD5UAH6</accession>
<protein>
    <submittedName>
        <fullName evidence="2">Uncharacterized protein</fullName>
    </submittedName>
</protein>
<evidence type="ECO:0000256" key="1">
    <source>
        <dbReference type="SAM" id="MobiDB-lite"/>
    </source>
</evidence>
<feature type="compositionally biased region" description="Low complexity" evidence="1">
    <location>
        <begin position="737"/>
        <end position="750"/>
    </location>
</feature>
<dbReference type="Proteomes" id="UP001210925">
    <property type="component" value="Unassembled WGS sequence"/>
</dbReference>
<evidence type="ECO:0000313" key="2">
    <source>
        <dbReference type="EMBL" id="KAJ3252208.1"/>
    </source>
</evidence>
<dbReference type="EMBL" id="JADGKB010000150">
    <property type="protein sequence ID" value="KAJ3252208.1"/>
    <property type="molecule type" value="Genomic_DNA"/>
</dbReference>
<feature type="compositionally biased region" description="Basic and acidic residues" evidence="1">
    <location>
        <begin position="65"/>
        <end position="107"/>
    </location>
</feature>
<reference evidence="2" key="1">
    <citation type="submission" date="2020-05" db="EMBL/GenBank/DDBJ databases">
        <title>Phylogenomic resolution of chytrid fungi.</title>
        <authorList>
            <person name="Stajich J.E."/>
            <person name="Amses K."/>
            <person name="Simmons R."/>
            <person name="Seto K."/>
            <person name="Myers J."/>
            <person name="Bonds A."/>
            <person name="Quandt C.A."/>
            <person name="Barry K."/>
            <person name="Liu P."/>
            <person name="Grigoriev I."/>
            <person name="Longcore J.E."/>
            <person name="James T.Y."/>
        </authorList>
    </citation>
    <scope>NUCLEOTIDE SEQUENCE</scope>
    <source>
        <strain evidence="2">PLAUS21</strain>
    </source>
</reference>
<feature type="compositionally biased region" description="Polar residues" evidence="1">
    <location>
        <begin position="1175"/>
        <end position="1189"/>
    </location>
</feature>
<feature type="compositionally biased region" description="Polar residues" evidence="1">
    <location>
        <begin position="37"/>
        <end position="64"/>
    </location>
</feature>
<keyword evidence="3" id="KW-1185">Reference proteome</keyword>
<sequence>MEKFESQLKDIYRLRNEIIKHKLEKEIVELKTDKDTTGSIRQNGDASETRQSGDASETRQSGDTANKENHNTSHKETRSDNSHKGKHDPTIKEATEESNQEIKESHGKVKTLNIQDINKDIIQILRQVIPPLKSRFKPKKTNSSKIDCLLLLINGINYCNIYQKEMEKLVLYTNELVLDELQTKIIIDGFIKTRKYLDLFCLKIKQQKHYSENFMNLMLQKLSIILQDTVEESDFIYSDLSFNELPEIPDCSIDYLPSNPSIVDSHYNPSMADSSSQYNKNTTAIKSSKSELGRIELMHILKQLLLLFGHDYKMPRESILAKDHLLIIKIVELGFSFKTVCIDILKEIRNYYSSLIKRSLNSTVIHSKLENIDALMDIIRGKYKPIGSEYIIPLIGLLSIHREYWKLLKQLIIKNYDTKLQNYLIQNITPFSITILGMFMDNYQIQLLMVSLLDKELDIQIQAAKQLAMYSLYFKGSTTREISLYLYHFSNYIQDIKSENEMVGYSLFIHYIITHSTKKTYLCSYLSLYYEKILLNSTELQEKAVLYCISGLPFDKKIISILRKKTINTRITLLLYLKQLLKRDYYLNRQIYRIIFGNELDLKNKFFMPLDEYDLDNRIVKICQDILEYGLKYHYICLDYKIKDSDLLTRTKSKSLMGDQGKKIHQSKRNFVSQEHSNSLGNVDSVYLDHLNSVSQENIEYSSKRKRVDKDGRVNQDSFNSVSLDQGTRANQESVKSDSQSRPNSSSSYSPKYKNTKVETRPSDLDTEGDSYPEGQAEEVVKQPKGSSIKNQVNEPLTLPKRPSSPIKSPNSWKSLARESQEMQIEQEKSLFEIHLDNEILKEKVQTQVEKDFNNQLDDLFNLEFQKITLGEQNTSEQLIEKIKADQENSKARKKESKFRKNKEKIMGEQNNSLDSPILQTPMEEHFKDTVPKTQAMPIEHKSKIEHIEKVYLESLNQSLQKINLPIIKTPVSSPVRIKKEILDFEMEKSDETPIGFSTADINNNGEPEIVTAISLPNSDYTNTLSKTFIPFDQNEQSTAENGKNPEPLIEKDYQPESNASTGVIKVPQPRSPTEGLTVTKETEISEQEPKIINLNSIEDFYSTPKRKNEQIFVTPQRGSVISQTIQEELSDALELDELQSSPVKPLGMNLDAVWRKLGASSPILEHSINDTFESFTSPNRESSQNIGNPNRFESRRESIKPATIVKVPSNTEFQVDIKQNIPKAASQEEVELNLGKSFNPMAIKEAIDELMEKKKQDEKESAPISTPTTPLQSLKIVTDESSTKEQKVEKLAEPEKVVKRPKASILSKSMNTLSKRNEHKSEMLSFRDESIYDISKSLAPGESMIIQTVAPVSIPIMKKALMKAVELSVRHLKFAREIEKVNYYSVYADGLNDGILSRAKITVPIPSIVVETLHPALKEAFLLDTSLFGEVLTELCLDYRPNTKDPDERLFSWIQGLVSVHKHLLPLSMSFRQLEKQLKKPIALGQALVLIRDKISVIKLTSQSKLTETDMIRVQSTFDLNNTFGSMNRVYNSIAPFEDSLKNWMKVLVTPV</sequence>
<comment type="caution">
    <text evidence="2">The sequence shown here is derived from an EMBL/GenBank/DDBJ whole genome shotgun (WGS) entry which is preliminary data.</text>
</comment>
<feature type="compositionally biased region" description="Polar residues" evidence="1">
    <location>
        <begin position="715"/>
        <end position="734"/>
    </location>
</feature>